<sequence>MNPRTWLFGRFNDRTVDPRNKVLSDHESRRRAEGSKKTELMLAMNGYPQRLDNKCLSQYHLTSLNKQECVERGAECIEENLHLTQVSISAVPYGPSLFYDPLVSLFIFYGLFSLFTMTSLHIVCFSPPSDCSITTNTLEISQNSSESKDFLSKTGSESKLILALAIYLSSSGNIGESFRGANRNDLRGATINHTGRQIINYGCQCAISSGEGKPCGPCHCVEQQDMTDTKEEEGSRHRIGEVEIQSLRHRRHQSSQETCTAGLPGPEPPPDREDKQPDVNPVRIQPQDGNESHLLHLG</sequence>
<dbReference type="EMBL" id="ML179322">
    <property type="protein sequence ID" value="THU90904.1"/>
    <property type="molecule type" value="Genomic_DNA"/>
</dbReference>
<evidence type="ECO:0000256" key="1">
    <source>
        <dbReference type="SAM" id="MobiDB-lite"/>
    </source>
</evidence>
<feature type="region of interest" description="Disordered" evidence="1">
    <location>
        <begin position="247"/>
        <end position="298"/>
    </location>
</feature>
<gene>
    <name evidence="2" type="ORF">K435DRAFT_801684</name>
</gene>
<protein>
    <submittedName>
        <fullName evidence="2">Uncharacterized protein</fullName>
    </submittedName>
</protein>
<name>A0A4S8LNN4_DENBC</name>
<keyword evidence="3" id="KW-1185">Reference proteome</keyword>
<reference evidence="2 3" key="1">
    <citation type="journal article" date="2019" name="Nat. Ecol. Evol.">
        <title>Megaphylogeny resolves global patterns of mushroom evolution.</title>
        <authorList>
            <person name="Varga T."/>
            <person name="Krizsan K."/>
            <person name="Foldi C."/>
            <person name="Dima B."/>
            <person name="Sanchez-Garcia M."/>
            <person name="Sanchez-Ramirez S."/>
            <person name="Szollosi G.J."/>
            <person name="Szarkandi J.G."/>
            <person name="Papp V."/>
            <person name="Albert L."/>
            <person name="Andreopoulos W."/>
            <person name="Angelini C."/>
            <person name="Antonin V."/>
            <person name="Barry K.W."/>
            <person name="Bougher N.L."/>
            <person name="Buchanan P."/>
            <person name="Buyck B."/>
            <person name="Bense V."/>
            <person name="Catcheside P."/>
            <person name="Chovatia M."/>
            <person name="Cooper J."/>
            <person name="Damon W."/>
            <person name="Desjardin D."/>
            <person name="Finy P."/>
            <person name="Geml J."/>
            <person name="Haridas S."/>
            <person name="Hughes K."/>
            <person name="Justo A."/>
            <person name="Karasinski D."/>
            <person name="Kautmanova I."/>
            <person name="Kiss B."/>
            <person name="Kocsube S."/>
            <person name="Kotiranta H."/>
            <person name="LaButti K.M."/>
            <person name="Lechner B.E."/>
            <person name="Liimatainen K."/>
            <person name="Lipzen A."/>
            <person name="Lukacs Z."/>
            <person name="Mihaltcheva S."/>
            <person name="Morgado L.N."/>
            <person name="Niskanen T."/>
            <person name="Noordeloos M.E."/>
            <person name="Ohm R.A."/>
            <person name="Ortiz-Santana B."/>
            <person name="Ovrebo C."/>
            <person name="Racz N."/>
            <person name="Riley R."/>
            <person name="Savchenko A."/>
            <person name="Shiryaev A."/>
            <person name="Soop K."/>
            <person name="Spirin V."/>
            <person name="Szebenyi C."/>
            <person name="Tomsovsky M."/>
            <person name="Tulloss R.E."/>
            <person name="Uehling J."/>
            <person name="Grigoriev I.V."/>
            <person name="Vagvolgyi C."/>
            <person name="Papp T."/>
            <person name="Martin F.M."/>
            <person name="Miettinen O."/>
            <person name="Hibbett D.S."/>
            <person name="Nagy L.G."/>
        </authorList>
    </citation>
    <scope>NUCLEOTIDE SEQUENCE [LARGE SCALE GENOMIC DNA]</scope>
    <source>
        <strain evidence="2 3">CBS 962.96</strain>
    </source>
</reference>
<accession>A0A4S8LNN4</accession>
<organism evidence="2 3">
    <name type="scientific">Dendrothele bispora (strain CBS 962.96)</name>
    <dbReference type="NCBI Taxonomy" id="1314807"/>
    <lineage>
        <taxon>Eukaryota</taxon>
        <taxon>Fungi</taxon>
        <taxon>Dikarya</taxon>
        <taxon>Basidiomycota</taxon>
        <taxon>Agaricomycotina</taxon>
        <taxon>Agaricomycetes</taxon>
        <taxon>Agaricomycetidae</taxon>
        <taxon>Agaricales</taxon>
        <taxon>Agaricales incertae sedis</taxon>
        <taxon>Dendrothele</taxon>
    </lineage>
</organism>
<evidence type="ECO:0000313" key="2">
    <source>
        <dbReference type="EMBL" id="THU90904.1"/>
    </source>
</evidence>
<evidence type="ECO:0000313" key="3">
    <source>
        <dbReference type="Proteomes" id="UP000297245"/>
    </source>
</evidence>
<dbReference type="Proteomes" id="UP000297245">
    <property type="component" value="Unassembled WGS sequence"/>
</dbReference>
<proteinExistence type="predicted"/>
<dbReference type="AlphaFoldDB" id="A0A4S8LNN4"/>